<reference evidence="3" key="1">
    <citation type="submission" date="2016-11" db="EMBL/GenBank/DDBJ databases">
        <authorList>
            <person name="Varghese N."/>
            <person name="Submissions S."/>
        </authorList>
    </citation>
    <scope>NUCLEOTIDE SEQUENCE [LARGE SCALE GENOMIC DNA]</scope>
    <source>
        <strain evidence="3">CGMCC 1.8995</strain>
    </source>
</reference>
<dbReference type="STRING" id="634436.SAMN05216361_1237"/>
<dbReference type="InterPro" id="IPR048329">
    <property type="entry name" value="PcRGLX_1st"/>
</dbReference>
<evidence type="ECO:0000313" key="3">
    <source>
        <dbReference type="Proteomes" id="UP000184520"/>
    </source>
</evidence>
<proteinExistence type="predicted"/>
<evidence type="ECO:0000313" key="2">
    <source>
        <dbReference type="EMBL" id="SHG09006.1"/>
    </source>
</evidence>
<dbReference type="Pfam" id="PF19501">
    <property type="entry name" value="PcRGLX_1st"/>
    <property type="match status" value="1"/>
</dbReference>
<name>A0A1M5GZD7_9ALTE</name>
<protein>
    <recommendedName>
        <fullName evidence="1">PcRGLX/YetA-like N-terminal RIFT barrel domain-containing protein</fullName>
    </recommendedName>
</protein>
<organism evidence="2 3">
    <name type="scientific">Marisediminitalea aggregata</name>
    <dbReference type="NCBI Taxonomy" id="634436"/>
    <lineage>
        <taxon>Bacteria</taxon>
        <taxon>Pseudomonadati</taxon>
        <taxon>Pseudomonadota</taxon>
        <taxon>Gammaproteobacteria</taxon>
        <taxon>Alteromonadales</taxon>
        <taxon>Alteromonadaceae</taxon>
        <taxon>Marisediminitalea</taxon>
    </lineage>
</organism>
<dbReference type="RefSeq" id="WP_073319472.1">
    <property type="nucleotide sequence ID" value="NZ_FQWD01000002.1"/>
</dbReference>
<dbReference type="AlphaFoldDB" id="A0A1M5GZD7"/>
<sequence>MQSQHYFSLRVPASDKADTASFSIGIPMSQGACFVHKPLQCKRSDDMAVDCAFTPLAWWPDHSIKWLLVQGHTAVSGISDAQFYIEHMQTPAVTVNQEHVDSSESPTLINLSTRNWQCKIHTDSLLNCDISLAGKHYSLSCQNTFRGVFSHTACKLTHWHVEPKYYDQQDGAPAFINLSLDYTLIPEQTDFAPVELRARLVFQPSTGIVTVTTSLTNTNPADHNGGTWDLGEQRSLLIDSLAISVSQQNAEASLQVSPEQPFMAISEQALLWQRSSGGENWNSPNHVNHNRTSSIVNGSTLLKVDDSEHASPHRPVPTARLSADDTHVIMRPDRFWQNFPTALTAEPGTISWSLFQSESEAPVELQPGEQKTHSLTIQVESASAVVIAQAMLNPAWISQCDVIPRLSARLLDDPLQSVINAGVEGPDSFFAKREAIDEFGWRHFGDLYADHETAGYSGDTLFTSHYNNQYDPLFGFLKQWLLTGDQRWRELADDLARHVIDIDIYHTDLDKPEYNRGLFWHTDHYLPAETATHRTYSKHHTGNAYQDHAGGGGPGGQHCYTTGLQLYYFLTGCQAAQQAVLGLTEWISTVYEGDDTLFGLLLSYKNRYRIDLKDIASGAYPLDRGTANYMMALLDSYEITNDSQYIQRVAYIIKQTIAPDDDIAGTRDLANVENCWFYTVFLQAVCRYLDIQQHIGKNHDYQYAIACLLHYADWMAENEYPYLEKPDILEYPNQTWSAQDLRKVAVLCIAATYADATRAVSYRAKAAEIKQYVVQAITQSDEKHYTRILALLMQNYGIDTVESNTQPNPVDVSAVLSTNIQRDQGWPDYVSHVVKKLSVKREWQQLQKRIPALRRKLQ</sequence>
<keyword evidence="3" id="KW-1185">Reference proteome</keyword>
<dbReference type="OrthoDB" id="262615at2"/>
<evidence type="ECO:0000259" key="1">
    <source>
        <dbReference type="Pfam" id="PF19501"/>
    </source>
</evidence>
<accession>A0A1M5GZD7</accession>
<dbReference type="Proteomes" id="UP000184520">
    <property type="component" value="Unassembled WGS sequence"/>
</dbReference>
<dbReference type="EMBL" id="FQWD01000002">
    <property type="protein sequence ID" value="SHG09006.1"/>
    <property type="molecule type" value="Genomic_DNA"/>
</dbReference>
<feature type="domain" description="PcRGLX/YetA-like N-terminal RIFT barrel" evidence="1">
    <location>
        <begin position="18"/>
        <end position="79"/>
    </location>
</feature>
<gene>
    <name evidence="2" type="ORF">SAMN05216361_1237</name>
</gene>